<proteinExistence type="predicted"/>
<sequence length="120" mass="14014">MPGRRMDYLNTSAEEEMCECGVLIFPATLHSCTRYPLNDYELVITCSKNLERVLREFYHAKGSCLGELLNSIRRNLHPFQVKSIEYVIAIRNKLVHDVHTRTLFNRDHFIDQNELALSDD</sequence>
<evidence type="ECO:0000313" key="2">
    <source>
        <dbReference type="Proteomes" id="UP000243217"/>
    </source>
</evidence>
<keyword evidence="2" id="KW-1185">Reference proteome</keyword>
<protein>
    <submittedName>
        <fullName evidence="1">Uncharacterized protein</fullName>
    </submittedName>
</protein>
<name>A0A1V9Z4B3_9STRA</name>
<evidence type="ECO:0000313" key="1">
    <source>
        <dbReference type="EMBL" id="OQR92835.1"/>
    </source>
</evidence>
<dbReference type="EMBL" id="JNBS01002298">
    <property type="protein sequence ID" value="OQR92835.1"/>
    <property type="molecule type" value="Genomic_DNA"/>
</dbReference>
<dbReference type="OrthoDB" id="10261355at2759"/>
<dbReference type="STRING" id="74557.A0A1V9Z4B3"/>
<organism evidence="1 2">
    <name type="scientific">Thraustotheca clavata</name>
    <dbReference type="NCBI Taxonomy" id="74557"/>
    <lineage>
        <taxon>Eukaryota</taxon>
        <taxon>Sar</taxon>
        <taxon>Stramenopiles</taxon>
        <taxon>Oomycota</taxon>
        <taxon>Saprolegniomycetes</taxon>
        <taxon>Saprolegniales</taxon>
        <taxon>Achlyaceae</taxon>
        <taxon>Thraustotheca</taxon>
    </lineage>
</organism>
<gene>
    <name evidence="1" type="ORF">THRCLA_22356</name>
</gene>
<comment type="caution">
    <text evidence="1">The sequence shown here is derived from an EMBL/GenBank/DDBJ whole genome shotgun (WGS) entry which is preliminary data.</text>
</comment>
<dbReference type="Proteomes" id="UP000243217">
    <property type="component" value="Unassembled WGS sequence"/>
</dbReference>
<reference evidence="1 2" key="1">
    <citation type="journal article" date="2014" name="Genome Biol. Evol.">
        <title>The secreted proteins of Achlya hypogyna and Thraustotheca clavata identify the ancestral oomycete secretome and reveal gene acquisitions by horizontal gene transfer.</title>
        <authorList>
            <person name="Misner I."/>
            <person name="Blouin N."/>
            <person name="Leonard G."/>
            <person name="Richards T.A."/>
            <person name="Lane C.E."/>
        </authorList>
    </citation>
    <scope>NUCLEOTIDE SEQUENCE [LARGE SCALE GENOMIC DNA]</scope>
    <source>
        <strain evidence="1 2">ATCC 34112</strain>
    </source>
</reference>
<accession>A0A1V9Z4B3</accession>
<dbReference type="AlphaFoldDB" id="A0A1V9Z4B3"/>